<evidence type="ECO:0000313" key="1">
    <source>
        <dbReference type="EMBL" id="STM24083.1"/>
    </source>
</evidence>
<reference evidence="1 2" key="1">
    <citation type="submission" date="2018-06" db="EMBL/GenBank/DDBJ databases">
        <authorList>
            <consortium name="Pathogen Informatics"/>
            <person name="Doyle S."/>
        </authorList>
    </citation>
    <scope>NUCLEOTIDE SEQUENCE [LARGE SCALE GENOMIC DNA]</scope>
    <source>
        <strain evidence="1 2">NCTC8333</strain>
    </source>
</reference>
<gene>
    <name evidence="1" type="ORF">NCTC8333_03047</name>
</gene>
<evidence type="ECO:0000313" key="2">
    <source>
        <dbReference type="Proteomes" id="UP000254718"/>
    </source>
</evidence>
<organism evidence="1 2">
    <name type="scientific">Escherichia coli</name>
    <dbReference type="NCBI Taxonomy" id="562"/>
    <lineage>
        <taxon>Bacteria</taxon>
        <taxon>Pseudomonadati</taxon>
        <taxon>Pseudomonadota</taxon>
        <taxon>Gammaproteobacteria</taxon>
        <taxon>Enterobacterales</taxon>
        <taxon>Enterobacteriaceae</taxon>
        <taxon>Escherichia</taxon>
    </lineage>
</organism>
<sequence>MGFASIGYVPEDGWYAGTEARYMGDIMADDENTGKSAVLYSRRLIHRV</sequence>
<dbReference type="AlphaFoldDB" id="A0AAX2KAR9"/>
<comment type="caution">
    <text evidence="1">The sequence shown here is derived from an EMBL/GenBank/DDBJ whole genome shotgun (WGS) entry which is preliminary data.</text>
</comment>
<accession>A0AAX2KAR9</accession>
<protein>
    <submittedName>
        <fullName evidence="1">TonB-dependent receptor</fullName>
    </submittedName>
</protein>
<dbReference type="Proteomes" id="UP000254718">
    <property type="component" value="Unassembled WGS sequence"/>
</dbReference>
<proteinExistence type="predicted"/>
<dbReference type="EMBL" id="UGFE01000002">
    <property type="protein sequence ID" value="STM24083.1"/>
    <property type="molecule type" value="Genomic_DNA"/>
</dbReference>
<name>A0AAX2KAR9_ECOLX</name>
<keyword evidence="1" id="KW-0675">Receptor</keyword>